<accession>A0A5J5KWE9</accession>
<dbReference type="Proteomes" id="UP000325957">
    <property type="component" value="Unassembled WGS sequence"/>
</dbReference>
<organism evidence="3 4">
    <name type="scientific">Kocuria coralli</name>
    <dbReference type="NCBI Taxonomy" id="1461025"/>
    <lineage>
        <taxon>Bacteria</taxon>
        <taxon>Bacillati</taxon>
        <taxon>Actinomycetota</taxon>
        <taxon>Actinomycetes</taxon>
        <taxon>Micrococcales</taxon>
        <taxon>Micrococcaceae</taxon>
        <taxon>Kocuria</taxon>
    </lineage>
</organism>
<comment type="caution">
    <text evidence="3">The sequence shown here is derived from an EMBL/GenBank/DDBJ whole genome shotgun (WGS) entry which is preliminary data.</text>
</comment>
<evidence type="ECO:0000313" key="3">
    <source>
        <dbReference type="EMBL" id="KAA9393832.1"/>
    </source>
</evidence>
<dbReference type="EMBL" id="SZWF01000014">
    <property type="protein sequence ID" value="KAA9393832.1"/>
    <property type="molecule type" value="Genomic_DNA"/>
</dbReference>
<evidence type="ECO:0000313" key="4">
    <source>
        <dbReference type="Proteomes" id="UP000325957"/>
    </source>
</evidence>
<sequence>MNDTENKQEVNESKRQSPSVGSFITLIVLNIVMLVALFFGFQTWPGNPVAVMVEGARQLMTTPQPPATDPLTCYIAADGGSVNPSALQLRCGDDAVVDYTITRDGNTPQITVNNEHIRGWEAGTTSVGTSRDGSLIVRTKLTNGDTTFSYSRDLADGPESTDIQRTGPWPANEIPTPETR</sequence>
<dbReference type="RefSeq" id="WP_158034246.1">
    <property type="nucleotide sequence ID" value="NZ_ML708620.1"/>
</dbReference>
<keyword evidence="2" id="KW-0812">Transmembrane</keyword>
<proteinExistence type="predicted"/>
<feature type="region of interest" description="Disordered" evidence="1">
    <location>
        <begin position="147"/>
        <end position="180"/>
    </location>
</feature>
<name>A0A5J5KWE9_9MICC</name>
<evidence type="ECO:0000256" key="1">
    <source>
        <dbReference type="SAM" id="MobiDB-lite"/>
    </source>
</evidence>
<gene>
    <name evidence="3" type="ORF">FCK90_10490</name>
</gene>
<keyword evidence="4" id="KW-1185">Reference proteome</keyword>
<feature type="transmembrane region" description="Helical" evidence="2">
    <location>
        <begin position="20"/>
        <end position="41"/>
    </location>
</feature>
<protein>
    <submittedName>
        <fullName evidence="3">Uncharacterized protein</fullName>
    </submittedName>
</protein>
<reference evidence="3 4" key="1">
    <citation type="submission" date="2019-05" db="EMBL/GenBank/DDBJ databases">
        <title>Kocuria coralli sp. nov., a novel actinobacterium isolated from coral reef seawater.</title>
        <authorList>
            <person name="Li J."/>
        </authorList>
    </citation>
    <scope>NUCLEOTIDE SEQUENCE [LARGE SCALE GENOMIC DNA]</scope>
    <source>
        <strain evidence="3 4">SCSIO 13007</strain>
    </source>
</reference>
<evidence type="ECO:0000256" key="2">
    <source>
        <dbReference type="SAM" id="Phobius"/>
    </source>
</evidence>
<keyword evidence="2" id="KW-1133">Transmembrane helix</keyword>
<dbReference type="AlphaFoldDB" id="A0A5J5KWE9"/>
<keyword evidence="2" id="KW-0472">Membrane</keyword>